<dbReference type="PANTHER" id="PTHR30024:SF43">
    <property type="entry name" value="BLL4572 PROTEIN"/>
    <property type="match status" value="1"/>
</dbReference>
<evidence type="ECO:0000256" key="4">
    <source>
        <dbReference type="ARBA" id="ARBA00022519"/>
    </source>
</evidence>
<keyword evidence="3" id="KW-1003">Cell membrane</keyword>
<dbReference type="STRING" id="1332080.ATN00_05620"/>
<keyword evidence="5" id="KW-0472">Membrane</keyword>
<keyword evidence="7" id="KW-1185">Reference proteome</keyword>
<evidence type="ECO:0000256" key="1">
    <source>
        <dbReference type="ARBA" id="ARBA00004308"/>
    </source>
</evidence>
<dbReference type="Gene3D" id="3.40.190.10">
    <property type="entry name" value="Periplasmic binding protein-like II"/>
    <property type="match status" value="2"/>
</dbReference>
<reference evidence="6 7" key="1">
    <citation type="submission" date="2015-11" db="EMBL/GenBank/DDBJ databases">
        <title>A Two-component Flavoprotein Monooxygenase System MeaXY Responsible for para-Hydroxylation of 2-Methyl-6-ethylaniline and 2,6-Diethylaniline in Sphingobium baderi DE-13.</title>
        <authorList>
            <person name="Cheng M."/>
            <person name="Meng Q."/>
            <person name="Yang Y."/>
            <person name="Chu C."/>
            <person name="Yan X."/>
            <person name="He J."/>
            <person name="Li S."/>
        </authorList>
    </citation>
    <scope>NUCLEOTIDE SEQUENCE [LARGE SCALE GENOMIC DNA]</scope>
    <source>
        <strain evidence="6 7">DE-13</strain>
    </source>
</reference>
<organism evidence="6 7">
    <name type="scientific">Sphingobium baderi</name>
    <dbReference type="NCBI Taxonomy" id="1332080"/>
    <lineage>
        <taxon>Bacteria</taxon>
        <taxon>Pseudomonadati</taxon>
        <taxon>Pseudomonadota</taxon>
        <taxon>Alphaproteobacteria</taxon>
        <taxon>Sphingomonadales</taxon>
        <taxon>Sphingomonadaceae</taxon>
        <taxon>Sphingobium</taxon>
    </lineage>
</organism>
<protein>
    <submittedName>
        <fullName evidence="6">Nitrate transporter</fullName>
    </submittedName>
</protein>
<keyword evidence="2" id="KW-0813">Transport</keyword>
<evidence type="ECO:0000313" key="6">
    <source>
        <dbReference type="EMBL" id="ALR19865.1"/>
    </source>
</evidence>
<sequence>MMTTLRIAFLPLTDVAVLAVARERGFAEEEGISLDLVRTTSWATLRDRLVFGQVQAAHMLAPLAVAVTLGLSQQGASLAAPYKLSVNGNMLVMARDFAQALDPDIARRLHDPLGTAHDFAAAIGLWRRKPVIGVVHRFSSHAIMLRYWLASAGVDPDRDVILRVLPPSLTTEAMRAGEIDGFIAGEPWGSAAVEVGLAEAVAVGERIWQRGVEKVLTFRTDWLEANPAIADRLLRALARSAAWCDDASNHAALAHLLSDPRYVDQPAELIQRALSGQIVARMGMAPLSMPDFMLFSREATAFPWRSQALWIYSQLVRWKMVDHSPANMANAAGVFRPDVFRRALADSDVALPGASMKVEGAVNTPLAVGSKRGELTLGPDRFFDGRVFDPERIDDFLAGFDAARQDFAP</sequence>
<dbReference type="Proteomes" id="UP000056968">
    <property type="component" value="Chromosome"/>
</dbReference>
<dbReference type="GO" id="GO:0012505">
    <property type="term" value="C:endomembrane system"/>
    <property type="evidence" value="ECO:0007669"/>
    <property type="project" value="UniProtKB-SubCell"/>
</dbReference>
<dbReference type="KEGG" id="sbd:ATN00_05620"/>
<accession>A0A0S3EWU6</accession>
<evidence type="ECO:0000256" key="2">
    <source>
        <dbReference type="ARBA" id="ARBA00022448"/>
    </source>
</evidence>
<gene>
    <name evidence="6" type="ORF">ATN00_05620</name>
</gene>
<evidence type="ECO:0000313" key="7">
    <source>
        <dbReference type="Proteomes" id="UP000056968"/>
    </source>
</evidence>
<name>A0A0S3EWU6_9SPHN</name>
<dbReference type="CDD" id="cd13553">
    <property type="entry name" value="PBP2_NrtA_CpmA_like"/>
    <property type="match status" value="1"/>
</dbReference>
<dbReference type="AlphaFoldDB" id="A0A0S3EWU6"/>
<comment type="subcellular location">
    <subcellularLocation>
        <location evidence="1">Endomembrane system</location>
    </subcellularLocation>
</comment>
<dbReference type="SUPFAM" id="SSF53850">
    <property type="entry name" value="Periplasmic binding protein-like II"/>
    <property type="match status" value="1"/>
</dbReference>
<proteinExistence type="predicted"/>
<dbReference type="OrthoDB" id="570524at2"/>
<evidence type="ECO:0000256" key="5">
    <source>
        <dbReference type="ARBA" id="ARBA00023136"/>
    </source>
</evidence>
<dbReference type="PANTHER" id="PTHR30024">
    <property type="entry name" value="ALIPHATIC SULFONATES-BINDING PROTEIN-RELATED"/>
    <property type="match status" value="1"/>
</dbReference>
<dbReference type="EMBL" id="CP013264">
    <property type="protein sequence ID" value="ALR19865.1"/>
    <property type="molecule type" value="Genomic_DNA"/>
</dbReference>
<keyword evidence="4" id="KW-0997">Cell inner membrane</keyword>
<evidence type="ECO:0000256" key="3">
    <source>
        <dbReference type="ARBA" id="ARBA00022475"/>
    </source>
</evidence>
<dbReference type="RefSeq" id="WP_062063084.1">
    <property type="nucleotide sequence ID" value="NZ_CP013264.1"/>
</dbReference>
<dbReference type="InterPro" id="IPR044527">
    <property type="entry name" value="NrtA/CpmA_ABC-bd_dom"/>
</dbReference>
<dbReference type="Pfam" id="PF13379">
    <property type="entry name" value="NMT1_2"/>
    <property type="match status" value="1"/>
</dbReference>